<gene>
    <name evidence="2" type="ORF">JIN87_02320</name>
</gene>
<dbReference type="NCBIfam" id="TIGR00028">
    <property type="entry name" value="Mtu_PIN_fam"/>
    <property type="match status" value="1"/>
</dbReference>
<organism evidence="2 3">
    <name type="scientific">Pelagicoccus mobilis</name>
    <dbReference type="NCBI Taxonomy" id="415221"/>
    <lineage>
        <taxon>Bacteria</taxon>
        <taxon>Pseudomonadati</taxon>
        <taxon>Verrucomicrobiota</taxon>
        <taxon>Opitutia</taxon>
        <taxon>Puniceicoccales</taxon>
        <taxon>Pelagicoccaceae</taxon>
        <taxon>Pelagicoccus</taxon>
    </lineage>
</organism>
<protein>
    <submittedName>
        <fullName evidence="2">PIN domain-containing protein</fullName>
    </submittedName>
</protein>
<dbReference type="InterPro" id="IPR002716">
    <property type="entry name" value="PIN_dom"/>
</dbReference>
<feature type="domain" description="PIN" evidence="1">
    <location>
        <begin position="33"/>
        <end position="95"/>
    </location>
</feature>
<dbReference type="AlphaFoldDB" id="A0A934RWH3"/>
<dbReference type="SUPFAM" id="SSF88723">
    <property type="entry name" value="PIN domain-like"/>
    <property type="match status" value="1"/>
</dbReference>
<dbReference type="EMBL" id="JAENIL010000003">
    <property type="protein sequence ID" value="MBK1875682.1"/>
    <property type="molecule type" value="Genomic_DNA"/>
</dbReference>
<dbReference type="InterPro" id="IPR029060">
    <property type="entry name" value="PIN-like_dom_sf"/>
</dbReference>
<dbReference type="Pfam" id="PF01850">
    <property type="entry name" value="PIN"/>
    <property type="match status" value="1"/>
</dbReference>
<evidence type="ECO:0000313" key="3">
    <source>
        <dbReference type="Proteomes" id="UP000617628"/>
    </source>
</evidence>
<dbReference type="InterPro" id="IPR006226">
    <property type="entry name" value="Mtu_PIN"/>
</dbReference>
<dbReference type="Proteomes" id="UP000617628">
    <property type="component" value="Unassembled WGS sequence"/>
</dbReference>
<evidence type="ECO:0000259" key="1">
    <source>
        <dbReference type="Pfam" id="PF01850"/>
    </source>
</evidence>
<comment type="caution">
    <text evidence="2">The sequence shown here is derived from an EMBL/GenBank/DDBJ whole genome shotgun (WGS) entry which is preliminary data.</text>
</comment>
<accession>A0A934RWH3</accession>
<reference evidence="2" key="1">
    <citation type="submission" date="2021-01" db="EMBL/GenBank/DDBJ databases">
        <title>Modified the classification status of verrucomicrobia.</title>
        <authorList>
            <person name="Feng X."/>
        </authorList>
    </citation>
    <scope>NUCLEOTIDE SEQUENCE</scope>
    <source>
        <strain evidence="2">KCTC 13126</strain>
    </source>
</reference>
<proteinExistence type="predicted"/>
<dbReference type="GO" id="GO:0016788">
    <property type="term" value="F:hydrolase activity, acting on ester bonds"/>
    <property type="evidence" value="ECO:0007669"/>
    <property type="project" value="InterPro"/>
</dbReference>
<name>A0A934RWH3_9BACT</name>
<sequence length="103" mass="11808">MCRMTQQGFLRLSTNPKAMNIPLTHAQAWKACERFLTEDRIEYAEEPPEIASQWKAYPKNAKFSPKIWNDAYLAAFAKKSAMTMLTFDKGFTAYKGLEAHILS</sequence>
<evidence type="ECO:0000313" key="2">
    <source>
        <dbReference type="EMBL" id="MBK1875682.1"/>
    </source>
</evidence>
<keyword evidence="3" id="KW-1185">Reference proteome</keyword>